<keyword evidence="4" id="KW-1015">Disulfide bond</keyword>
<dbReference type="GO" id="GO:0005886">
    <property type="term" value="C:plasma membrane"/>
    <property type="evidence" value="ECO:0007669"/>
    <property type="project" value="UniProtKB-SubCell"/>
</dbReference>
<protein>
    <submittedName>
        <fullName evidence="7">DsbE family thiol:disulfide interchange protein</fullName>
    </submittedName>
</protein>
<dbReference type="GO" id="GO:0030288">
    <property type="term" value="C:outer membrane-bounded periplasmic space"/>
    <property type="evidence" value="ECO:0007669"/>
    <property type="project" value="InterPro"/>
</dbReference>
<accession>A0A5R9IL61</accession>
<evidence type="ECO:0000256" key="5">
    <source>
        <dbReference type="ARBA" id="ARBA00023284"/>
    </source>
</evidence>
<evidence type="ECO:0000256" key="1">
    <source>
        <dbReference type="ARBA" id="ARBA00004383"/>
    </source>
</evidence>
<evidence type="ECO:0000256" key="2">
    <source>
        <dbReference type="ARBA" id="ARBA00007758"/>
    </source>
</evidence>
<dbReference type="Pfam" id="PF08534">
    <property type="entry name" value="Redoxin"/>
    <property type="match status" value="1"/>
</dbReference>
<dbReference type="GO" id="GO:0017004">
    <property type="term" value="P:cytochrome complex assembly"/>
    <property type="evidence" value="ECO:0007669"/>
    <property type="project" value="UniProtKB-KW"/>
</dbReference>
<dbReference type="GO" id="GO:0015036">
    <property type="term" value="F:disulfide oxidoreductase activity"/>
    <property type="evidence" value="ECO:0007669"/>
    <property type="project" value="InterPro"/>
</dbReference>
<evidence type="ECO:0000313" key="8">
    <source>
        <dbReference type="Proteomes" id="UP000307790"/>
    </source>
</evidence>
<dbReference type="PANTHER" id="PTHR42852:SF6">
    <property type="entry name" value="THIOL:DISULFIDE INTERCHANGE PROTEIN DSBE"/>
    <property type="match status" value="1"/>
</dbReference>
<dbReference type="RefSeq" id="WP_138319943.1">
    <property type="nucleotide sequence ID" value="NZ_VCBC01000009.1"/>
</dbReference>
<proteinExistence type="inferred from homology"/>
<evidence type="ECO:0000256" key="3">
    <source>
        <dbReference type="ARBA" id="ARBA00022748"/>
    </source>
</evidence>
<evidence type="ECO:0000259" key="6">
    <source>
        <dbReference type="PROSITE" id="PS51352"/>
    </source>
</evidence>
<comment type="similarity">
    <text evidence="2">Belongs to the thioredoxin family. DsbE subfamily.</text>
</comment>
<gene>
    <name evidence="7" type="ORF">FE810_10105</name>
</gene>
<dbReference type="NCBIfam" id="TIGR00385">
    <property type="entry name" value="dsbE"/>
    <property type="match status" value="1"/>
</dbReference>
<dbReference type="InterPro" id="IPR013766">
    <property type="entry name" value="Thioredoxin_domain"/>
</dbReference>
<keyword evidence="3" id="KW-0201">Cytochrome c-type biogenesis</keyword>
<dbReference type="OrthoDB" id="9799347at2"/>
<dbReference type="CDD" id="cd03010">
    <property type="entry name" value="TlpA_like_DsbE"/>
    <property type="match status" value="1"/>
</dbReference>
<name>A0A5R9IL61_9GAMM</name>
<dbReference type="InterPro" id="IPR050553">
    <property type="entry name" value="Thioredoxin_ResA/DsbE_sf"/>
</dbReference>
<comment type="caution">
    <text evidence="7">The sequence shown here is derived from an EMBL/GenBank/DDBJ whole genome shotgun (WGS) entry which is preliminary data.</text>
</comment>
<feature type="domain" description="Thioredoxin" evidence="6">
    <location>
        <begin position="34"/>
        <end position="176"/>
    </location>
</feature>
<comment type="subcellular location">
    <subcellularLocation>
        <location evidence="1">Cell inner membrane</location>
        <topology evidence="1">Single-pass membrane protein</topology>
        <orientation evidence="1">Periplasmic side</orientation>
    </subcellularLocation>
</comment>
<dbReference type="InterPro" id="IPR004799">
    <property type="entry name" value="Periplasmic_diS_OxRdtase_DsbE"/>
</dbReference>
<dbReference type="Proteomes" id="UP000307790">
    <property type="component" value="Unassembled WGS sequence"/>
</dbReference>
<dbReference type="Gene3D" id="3.40.30.10">
    <property type="entry name" value="Glutaredoxin"/>
    <property type="match status" value="1"/>
</dbReference>
<keyword evidence="8" id="KW-1185">Reference proteome</keyword>
<sequence>MNKVIRFLPLILFVLLGILLFRGLSLDPNAMPSALEGKKFPQFSLTELQQQSKVLTTADFQPGIKLVNVWATWCPGCKYEHPFLLKIANDKRFALYGVNYKDERGEALKWLQQYKNPYQFTMFDGEGKLGMDLGVYGAPETFIVDHNNQIRKRFAGILDEVVWQQQFEPLLKQLQQEYQDSQANTQG</sequence>
<dbReference type="InterPro" id="IPR013740">
    <property type="entry name" value="Redoxin"/>
</dbReference>
<dbReference type="SUPFAM" id="SSF52833">
    <property type="entry name" value="Thioredoxin-like"/>
    <property type="match status" value="1"/>
</dbReference>
<dbReference type="AlphaFoldDB" id="A0A5R9IL61"/>
<dbReference type="PANTHER" id="PTHR42852">
    <property type="entry name" value="THIOL:DISULFIDE INTERCHANGE PROTEIN DSBE"/>
    <property type="match status" value="1"/>
</dbReference>
<keyword evidence="5" id="KW-0676">Redox-active center</keyword>
<evidence type="ECO:0000313" key="7">
    <source>
        <dbReference type="EMBL" id="TLU64807.1"/>
    </source>
</evidence>
<dbReference type="InterPro" id="IPR036249">
    <property type="entry name" value="Thioredoxin-like_sf"/>
</dbReference>
<evidence type="ECO:0000256" key="4">
    <source>
        <dbReference type="ARBA" id="ARBA00023157"/>
    </source>
</evidence>
<organism evidence="7 8">
    <name type="scientific">Thalassotalea litorea</name>
    <dbReference type="NCBI Taxonomy" id="2020715"/>
    <lineage>
        <taxon>Bacteria</taxon>
        <taxon>Pseudomonadati</taxon>
        <taxon>Pseudomonadota</taxon>
        <taxon>Gammaproteobacteria</taxon>
        <taxon>Alteromonadales</taxon>
        <taxon>Colwelliaceae</taxon>
        <taxon>Thalassotalea</taxon>
    </lineage>
</organism>
<reference evidence="7 8" key="1">
    <citation type="submission" date="2019-05" db="EMBL/GenBank/DDBJ databases">
        <title>Genome sequences of Thalassotalea litorea 1K03283.</title>
        <authorList>
            <person name="Zhang D."/>
        </authorList>
    </citation>
    <scope>NUCLEOTIDE SEQUENCE [LARGE SCALE GENOMIC DNA]</scope>
    <source>
        <strain evidence="7 8">MCCC 1K03283</strain>
    </source>
</reference>
<dbReference type="PROSITE" id="PS51352">
    <property type="entry name" value="THIOREDOXIN_2"/>
    <property type="match status" value="1"/>
</dbReference>
<dbReference type="EMBL" id="VCBC01000009">
    <property type="protein sequence ID" value="TLU64807.1"/>
    <property type="molecule type" value="Genomic_DNA"/>
</dbReference>